<accession>A0A956LVY9</accession>
<dbReference type="SUPFAM" id="SSF88946">
    <property type="entry name" value="Sigma2 domain of RNA polymerase sigma factors"/>
    <property type="match status" value="1"/>
</dbReference>
<dbReference type="GO" id="GO:0006352">
    <property type="term" value="P:DNA-templated transcription initiation"/>
    <property type="evidence" value="ECO:0007669"/>
    <property type="project" value="InterPro"/>
</dbReference>
<feature type="domain" description="RNA polymerase sigma-70 ECF-like HTH" evidence="5">
    <location>
        <begin position="4"/>
        <end position="179"/>
    </location>
</feature>
<organism evidence="6 7">
    <name type="scientific">Eiseniibacteriota bacterium</name>
    <dbReference type="NCBI Taxonomy" id="2212470"/>
    <lineage>
        <taxon>Bacteria</taxon>
        <taxon>Candidatus Eiseniibacteriota</taxon>
    </lineage>
</organism>
<dbReference type="GO" id="GO:0016987">
    <property type="term" value="F:sigma factor activity"/>
    <property type="evidence" value="ECO:0007669"/>
    <property type="project" value="UniProtKB-KW"/>
</dbReference>
<keyword evidence="4" id="KW-0804">Transcription</keyword>
<name>A0A956LVY9_UNCEI</name>
<keyword evidence="2" id="KW-0805">Transcription regulation</keyword>
<dbReference type="PANTHER" id="PTHR43133">
    <property type="entry name" value="RNA POLYMERASE ECF-TYPE SIGMA FACTO"/>
    <property type="match status" value="1"/>
</dbReference>
<comment type="similarity">
    <text evidence="1">Belongs to the sigma-70 factor family. ECF subfamily.</text>
</comment>
<dbReference type="InterPro" id="IPR011517">
    <property type="entry name" value="RNA_pol_sigma70_ECF-like"/>
</dbReference>
<dbReference type="InterPro" id="IPR053812">
    <property type="entry name" value="HTH_Sigma70_ECF-like"/>
</dbReference>
<dbReference type="EMBL" id="JAGQHR010000022">
    <property type="protein sequence ID" value="MCA9726353.1"/>
    <property type="molecule type" value="Genomic_DNA"/>
</dbReference>
<proteinExistence type="inferred from homology"/>
<evidence type="ECO:0000256" key="3">
    <source>
        <dbReference type="ARBA" id="ARBA00023082"/>
    </source>
</evidence>
<evidence type="ECO:0000259" key="5">
    <source>
        <dbReference type="Pfam" id="PF07638"/>
    </source>
</evidence>
<protein>
    <submittedName>
        <fullName evidence="6">Sigma-70 family RNA polymerase sigma factor</fullName>
    </submittedName>
</protein>
<dbReference type="InterPro" id="IPR036388">
    <property type="entry name" value="WH-like_DNA-bd_sf"/>
</dbReference>
<dbReference type="Pfam" id="PF07638">
    <property type="entry name" value="Sigma70_ECF"/>
    <property type="match status" value="1"/>
</dbReference>
<dbReference type="NCBIfam" id="TIGR02999">
    <property type="entry name" value="Sig-70_X6"/>
    <property type="match status" value="1"/>
</dbReference>
<dbReference type="NCBIfam" id="TIGR02937">
    <property type="entry name" value="sigma70-ECF"/>
    <property type="match status" value="1"/>
</dbReference>
<gene>
    <name evidence="6" type="ORF">KC729_01640</name>
</gene>
<dbReference type="Gene3D" id="1.10.10.10">
    <property type="entry name" value="Winged helix-like DNA-binding domain superfamily/Winged helix DNA-binding domain"/>
    <property type="match status" value="1"/>
</dbReference>
<dbReference type="PANTHER" id="PTHR43133:SF39">
    <property type="entry name" value="SIMILAR TO RNA POLYMERASE SIGMA-E FACTOR"/>
    <property type="match status" value="1"/>
</dbReference>
<sequence length="198" mass="22393">MDTGEVTHLLHQIGQGDADAWQRLLPVVYDELRDIARRRVGGFADATLGSTALVHEAYMRLVQPDARAYKDRHHFFAVATLAMRQILVDYARRKTAEKRGGGQPPEQLQEDGVARTDRIEEILFIDRALERVRAIDERAARVTELRYFGGLTIEETADVLGVDPRTVKRDWRKARAFLSVMFEESDAEASPDGDSDGR</sequence>
<evidence type="ECO:0000313" key="6">
    <source>
        <dbReference type="EMBL" id="MCA9726353.1"/>
    </source>
</evidence>
<evidence type="ECO:0000313" key="7">
    <source>
        <dbReference type="Proteomes" id="UP000697710"/>
    </source>
</evidence>
<dbReference type="Proteomes" id="UP000697710">
    <property type="component" value="Unassembled WGS sequence"/>
</dbReference>
<evidence type="ECO:0000256" key="1">
    <source>
        <dbReference type="ARBA" id="ARBA00010641"/>
    </source>
</evidence>
<evidence type="ECO:0000256" key="2">
    <source>
        <dbReference type="ARBA" id="ARBA00023015"/>
    </source>
</evidence>
<dbReference type="AlphaFoldDB" id="A0A956LVY9"/>
<dbReference type="InterPro" id="IPR013324">
    <property type="entry name" value="RNA_pol_sigma_r3/r4-like"/>
</dbReference>
<dbReference type="InterPro" id="IPR039425">
    <property type="entry name" value="RNA_pol_sigma-70-like"/>
</dbReference>
<dbReference type="SUPFAM" id="SSF88659">
    <property type="entry name" value="Sigma3 and sigma4 domains of RNA polymerase sigma factors"/>
    <property type="match status" value="1"/>
</dbReference>
<evidence type="ECO:0000256" key="4">
    <source>
        <dbReference type="ARBA" id="ARBA00023163"/>
    </source>
</evidence>
<dbReference type="Gene3D" id="1.10.1740.10">
    <property type="match status" value="1"/>
</dbReference>
<reference evidence="6" key="2">
    <citation type="journal article" date="2021" name="Microbiome">
        <title>Successional dynamics and alternative stable states in a saline activated sludge microbial community over 9 years.</title>
        <authorList>
            <person name="Wang Y."/>
            <person name="Ye J."/>
            <person name="Ju F."/>
            <person name="Liu L."/>
            <person name="Boyd J.A."/>
            <person name="Deng Y."/>
            <person name="Parks D.H."/>
            <person name="Jiang X."/>
            <person name="Yin X."/>
            <person name="Woodcroft B.J."/>
            <person name="Tyson G.W."/>
            <person name="Hugenholtz P."/>
            <person name="Polz M.F."/>
            <person name="Zhang T."/>
        </authorList>
    </citation>
    <scope>NUCLEOTIDE SEQUENCE</scope>
    <source>
        <strain evidence="6">HKST-UBA01</strain>
    </source>
</reference>
<dbReference type="InterPro" id="IPR014284">
    <property type="entry name" value="RNA_pol_sigma-70_dom"/>
</dbReference>
<comment type="caution">
    <text evidence="6">The sequence shown here is derived from an EMBL/GenBank/DDBJ whole genome shotgun (WGS) entry which is preliminary data.</text>
</comment>
<reference evidence="6" key="1">
    <citation type="submission" date="2020-04" db="EMBL/GenBank/DDBJ databases">
        <authorList>
            <person name="Zhang T."/>
        </authorList>
    </citation>
    <scope>NUCLEOTIDE SEQUENCE</scope>
    <source>
        <strain evidence="6">HKST-UBA01</strain>
    </source>
</reference>
<keyword evidence="3" id="KW-0731">Sigma factor</keyword>
<dbReference type="InterPro" id="IPR013325">
    <property type="entry name" value="RNA_pol_sigma_r2"/>
</dbReference>